<evidence type="ECO:0000313" key="3">
    <source>
        <dbReference type="EMBL" id="KAE9631818.1"/>
    </source>
</evidence>
<dbReference type="InterPro" id="IPR038696">
    <property type="entry name" value="IalB_sf"/>
</dbReference>
<feature type="signal peptide" evidence="2">
    <location>
        <begin position="1"/>
        <end position="22"/>
    </location>
</feature>
<reference evidence="3 4" key="1">
    <citation type="submission" date="2019-12" db="EMBL/GenBank/DDBJ databases">
        <authorList>
            <person name="Zhang Y.-J."/>
        </authorList>
    </citation>
    <scope>NUCLEOTIDE SEQUENCE [LARGE SCALE GENOMIC DNA]</scope>
    <source>
        <strain evidence="3 4">H18S-6</strain>
    </source>
</reference>
<dbReference type="Gene3D" id="2.60.40.1880">
    <property type="entry name" value="Invasion associated locus B (IalB) protein"/>
    <property type="match status" value="1"/>
</dbReference>
<dbReference type="Pfam" id="PF06776">
    <property type="entry name" value="IalB"/>
    <property type="match status" value="1"/>
</dbReference>
<sequence length="209" mass="21877">MFNSLTPLSLLAILALAAPLAAQEGSTAATTADTEATQPEAVADQGLDLGEPVDAGPQVGDRYSKEKFGDWDLACVRTEEETDPCSLLQILKDSNGNPMAEFSMFRIGQQGGQAVAAATVIVPLETLLPSALTISIDGAPGKRYNYSFCSPLGCVAQIGLTQSDITALKKGGEATLSLRPAPAPDQIIEMKMSLKGFTAGYNIVDVVEQ</sequence>
<evidence type="ECO:0000256" key="2">
    <source>
        <dbReference type="SAM" id="SignalP"/>
    </source>
</evidence>
<dbReference type="RefSeq" id="WP_158977893.1">
    <property type="nucleotide sequence ID" value="NZ_WSFO01000002.1"/>
</dbReference>
<comment type="caution">
    <text evidence="3">The sequence shown here is derived from an EMBL/GenBank/DDBJ whole genome shotgun (WGS) entry which is preliminary data.</text>
</comment>
<proteinExistence type="predicted"/>
<evidence type="ECO:0000313" key="4">
    <source>
        <dbReference type="Proteomes" id="UP000441586"/>
    </source>
</evidence>
<protein>
    <submittedName>
        <fullName evidence="3">Invasion associated locus B family protein</fullName>
    </submittedName>
</protein>
<feature type="chain" id="PRO_5025489025" evidence="2">
    <location>
        <begin position="23"/>
        <end position="209"/>
    </location>
</feature>
<dbReference type="InterPro" id="IPR010642">
    <property type="entry name" value="Invasion_prot_B"/>
</dbReference>
<dbReference type="Proteomes" id="UP000441586">
    <property type="component" value="Unassembled WGS sequence"/>
</dbReference>
<organism evidence="3 4">
    <name type="scientific">Parasedimentitalea maritima</name>
    <dbReference type="NCBI Taxonomy" id="2578117"/>
    <lineage>
        <taxon>Bacteria</taxon>
        <taxon>Pseudomonadati</taxon>
        <taxon>Pseudomonadota</taxon>
        <taxon>Alphaproteobacteria</taxon>
        <taxon>Rhodobacterales</taxon>
        <taxon>Paracoccaceae</taxon>
        <taxon>Parasedimentitalea</taxon>
    </lineage>
</organism>
<accession>A0A6A4RMA8</accession>
<dbReference type="EMBL" id="WSFO01000002">
    <property type="protein sequence ID" value="KAE9631818.1"/>
    <property type="molecule type" value="Genomic_DNA"/>
</dbReference>
<name>A0A6A4RMA8_9RHOB</name>
<dbReference type="AlphaFoldDB" id="A0A6A4RMA8"/>
<keyword evidence="2" id="KW-0732">Signal</keyword>
<evidence type="ECO:0000256" key="1">
    <source>
        <dbReference type="SAM" id="MobiDB-lite"/>
    </source>
</evidence>
<feature type="region of interest" description="Disordered" evidence="1">
    <location>
        <begin position="43"/>
        <end position="62"/>
    </location>
</feature>
<gene>
    <name evidence="3" type="ORF">GP644_05830</name>
</gene>